<reference evidence="3 4" key="1">
    <citation type="submission" date="2020-04" db="EMBL/GenBank/DDBJ databases">
        <title>Flammeovirga sp. SR4, a novel species isolated from seawater.</title>
        <authorList>
            <person name="Wang X."/>
        </authorList>
    </citation>
    <scope>NUCLEOTIDE SEQUENCE [LARGE SCALE GENOMIC DNA]</scope>
    <source>
        <strain evidence="3 4">ATCC 23126</strain>
    </source>
</reference>
<dbReference type="GO" id="GO:0005975">
    <property type="term" value="P:carbohydrate metabolic process"/>
    <property type="evidence" value="ECO:0007669"/>
    <property type="project" value="UniProtKB-ARBA"/>
</dbReference>
<dbReference type="SUPFAM" id="SSF55545">
    <property type="entry name" value="beta-N-acetylhexosaminidase-like domain"/>
    <property type="match status" value="1"/>
</dbReference>
<dbReference type="Gene3D" id="3.20.20.520">
    <property type="entry name" value="Glycosyl hydrolase family 115"/>
    <property type="match status" value="1"/>
</dbReference>
<gene>
    <name evidence="3" type="ORF">HHU12_00315</name>
</gene>
<evidence type="ECO:0000256" key="1">
    <source>
        <dbReference type="ARBA" id="ARBA00022801"/>
    </source>
</evidence>
<evidence type="ECO:0000259" key="2">
    <source>
        <dbReference type="Pfam" id="PF17829"/>
    </source>
</evidence>
<proteinExistence type="predicted"/>
<dbReference type="Gene3D" id="2.60.120.1620">
    <property type="match status" value="1"/>
</dbReference>
<dbReference type="Pfam" id="PF17829">
    <property type="entry name" value="GH115_C"/>
    <property type="match status" value="1"/>
</dbReference>
<feature type="domain" description="Gylcosyl hydrolase 115 C-terminal" evidence="2">
    <location>
        <begin position="791"/>
        <end position="962"/>
    </location>
</feature>
<accession>A0A7X9NZ86</accession>
<organism evidence="3 4">
    <name type="scientific">Flammeovirga aprica JL-4</name>
    <dbReference type="NCBI Taxonomy" id="694437"/>
    <lineage>
        <taxon>Bacteria</taxon>
        <taxon>Pseudomonadati</taxon>
        <taxon>Bacteroidota</taxon>
        <taxon>Cytophagia</taxon>
        <taxon>Cytophagales</taxon>
        <taxon>Flammeovirgaceae</taxon>
        <taxon>Flammeovirga</taxon>
    </lineage>
</organism>
<dbReference type="PANTHER" id="PTHR37842">
    <property type="match status" value="1"/>
</dbReference>
<dbReference type="AlphaFoldDB" id="A0A7X9NZ86"/>
<sequence>MKSLFYFFIYGLLIFEVNAQNIITEKYHPSAFPLIENGKIPTILFAQEDYEVVKTTVKHFTQDYQLVSSKTPKVTTSKHPKENVIIIGSLNNSKVISALVEKNLIDTVGLTNQWEKYSIQVISNPWNKKKKALVITGSDRRGTAYGVFEISKQMGVSPWYWWADVSVEKKKSLYVNHKGFKSKSPDVKYRGIFINDEDWGLHPWSAKNFEKELGDIGPKTYAKVCELLLRLKANYLWPAMHECTGAFNKYADNKIVADQYGIVMGSSHCEPVLFNNATEWDKKTMGEWNYATNREGICKVLDQRVSENAPYENLYTIGIRGIHDHAMEGGFSVERKIELVEEAIQDQRSILAKHTEKSAEEVPQIFVPYAEVLHLYNNGLKVPDDITLMWVDDNYGYIRRLSDPLEQKRSGGSGVYYHIAYLGNPHEYTWLSTTNPALIYQEMKKAYDYKADRVWMVNVGDIKPTEYNTQFFLDLAWDVNSIKRETVFDHMYQWYQDIFGDELGKQCADLMYDYYQINFTRKPEFMGWGEEFSSSRWRERIEDSDISFTNYREAESRLSEFKALSHRANQLRSLMPEKDQEAFFELVYYPVRGAHFMNHKLLLAHKNRWYASLKHSGTNQLISEVKAYHDSTKWLTDEYGALLDGKWKGIISEIQSQGATFAKLPPTTEIDIPQKAELGVMVEENEPSIGINNLLCLPAFTSHYQETYYIDVFNKGKEPLKWSAEVSEDWIQLSKTSGTTVVEERILVTVDWTKLKFNSTGSIRIISGEEEEIIYVKAFDTKIDSDSLQGVFVEKNGVISIPLEKYHQKVNKEEVNWVVNQGLGITGASLTIDNNHAKTAGHWARNDKYAHVEYEFYTFNTGRFDISTYVLPTYPINGFQLHRFAISVDDESPKTIYVGAEIDSDRWRNNVRRNSSIHTSSHYITTPGKHTLKIYYLDPGVVLDKAVMDFGGLKKSYLGPRETRLEDLKIK</sequence>
<dbReference type="Pfam" id="PF15979">
    <property type="entry name" value="Glyco_hydro_115"/>
    <property type="match status" value="1"/>
</dbReference>
<dbReference type="InterPro" id="IPR031924">
    <property type="entry name" value="GH115"/>
</dbReference>
<dbReference type="PANTHER" id="PTHR37842:SF2">
    <property type="entry name" value="GYLCOSYL HYDROLASE 115 C-TERMINAL DOMAIN-CONTAINING PROTEIN"/>
    <property type="match status" value="1"/>
</dbReference>
<dbReference type="EMBL" id="JABANE010000001">
    <property type="protein sequence ID" value="NME66395.1"/>
    <property type="molecule type" value="Genomic_DNA"/>
</dbReference>
<evidence type="ECO:0000313" key="4">
    <source>
        <dbReference type="Proteomes" id="UP000576082"/>
    </source>
</evidence>
<keyword evidence="4" id="KW-1185">Reference proteome</keyword>
<dbReference type="GO" id="GO:0016787">
    <property type="term" value="F:hydrolase activity"/>
    <property type="evidence" value="ECO:0007669"/>
    <property type="project" value="UniProtKB-KW"/>
</dbReference>
<dbReference type="InterPro" id="IPR041437">
    <property type="entry name" value="GH115_C"/>
</dbReference>
<evidence type="ECO:0000313" key="3">
    <source>
        <dbReference type="EMBL" id="NME66395.1"/>
    </source>
</evidence>
<keyword evidence="1" id="KW-0378">Hydrolase</keyword>
<dbReference type="InterPro" id="IPR029018">
    <property type="entry name" value="Hex-like_dom2"/>
</dbReference>
<protein>
    <recommendedName>
        <fullName evidence="2">Gylcosyl hydrolase 115 C-terminal domain-containing protein</fullName>
    </recommendedName>
</protein>
<dbReference type="Gene3D" id="3.30.379.10">
    <property type="entry name" value="Chitobiase/beta-hexosaminidase domain 2-like"/>
    <property type="match status" value="1"/>
</dbReference>
<dbReference type="Gene3D" id="1.20.58.2150">
    <property type="match status" value="1"/>
</dbReference>
<name>A0A7X9NZ86_9BACT</name>
<comment type="caution">
    <text evidence="3">The sequence shown here is derived from an EMBL/GenBank/DDBJ whole genome shotgun (WGS) entry which is preliminary data.</text>
</comment>
<dbReference type="InterPro" id="IPR042301">
    <property type="entry name" value="GH115_sf"/>
</dbReference>
<dbReference type="Proteomes" id="UP000576082">
    <property type="component" value="Unassembled WGS sequence"/>
</dbReference>